<evidence type="ECO:0008006" key="4">
    <source>
        <dbReference type="Google" id="ProtNLM"/>
    </source>
</evidence>
<feature type="chain" id="PRO_5047027388" description="Secreted protein" evidence="1">
    <location>
        <begin position="36"/>
        <end position="129"/>
    </location>
</feature>
<comment type="caution">
    <text evidence="2">The sequence shown here is derived from an EMBL/GenBank/DDBJ whole genome shotgun (WGS) entry which is preliminary data.</text>
</comment>
<proteinExistence type="predicted"/>
<evidence type="ECO:0000256" key="1">
    <source>
        <dbReference type="SAM" id="SignalP"/>
    </source>
</evidence>
<gene>
    <name evidence="2" type="ORF">ACFFIA_19750</name>
</gene>
<dbReference type="RefSeq" id="WP_377252969.1">
    <property type="nucleotide sequence ID" value="NZ_JBHLUH010000039.1"/>
</dbReference>
<organism evidence="2 3">
    <name type="scientific">Phytohabitans kaempferiae</name>
    <dbReference type="NCBI Taxonomy" id="1620943"/>
    <lineage>
        <taxon>Bacteria</taxon>
        <taxon>Bacillati</taxon>
        <taxon>Actinomycetota</taxon>
        <taxon>Actinomycetes</taxon>
        <taxon>Micromonosporales</taxon>
        <taxon>Micromonosporaceae</taxon>
    </lineage>
</organism>
<evidence type="ECO:0000313" key="3">
    <source>
        <dbReference type="Proteomes" id="UP001589867"/>
    </source>
</evidence>
<feature type="signal peptide" evidence="1">
    <location>
        <begin position="1"/>
        <end position="35"/>
    </location>
</feature>
<keyword evidence="3" id="KW-1185">Reference proteome</keyword>
<evidence type="ECO:0000313" key="2">
    <source>
        <dbReference type="EMBL" id="MFC0529899.1"/>
    </source>
</evidence>
<keyword evidence="1" id="KW-0732">Signal</keyword>
<sequence>MTYQTRHLIRKALVAVGLAAALTAGGLTNAGPALAQEAPVSSAPVEPLVTGCNGTMPSGWQLRAVYSYCSECKVAGQFWEATGSFRAHCQTFGNGARLWTFCVACRGEEEAADWRPVWSATPVRLAVPA</sequence>
<dbReference type="Proteomes" id="UP001589867">
    <property type="component" value="Unassembled WGS sequence"/>
</dbReference>
<protein>
    <recommendedName>
        <fullName evidence="4">Secreted protein</fullName>
    </recommendedName>
</protein>
<name>A0ABV6M5S3_9ACTN</name>
<accession>A0ABV6M5S3</accession>
<reference evidence="2 3" key="1">
    <citation type="submission" date="2024-09" db="EMBL/GenBank/DDBJ databases">
        <authorList>
            <person name="Sun Q."/>
            <person name="Mori K."/>
        </authorList>
    </citation>
    <scope>NUCLEOTIDE SEQUENCE [LARGE SCALE GENOMIC DNA]</scope>
    <source>
        <strain evidence="2 3">TBRC 3947</strain>
    </source>
</reference>
<dbReference type="EMBL" id="JBHLUH010000039">
    <property type="protein sequence ID" value="MFC0529899.1"/>
    <property type="molecule type" value="Genomic_DNA"/>
</dbReference>